<evidence type="ECO:0000313" key="2">
    <source>
        <dbReference type="Proteomes" id="UP000271889"/>
    </source>
</evidence>
<protein>
    <submittedName>
        <fullName evidence="1">Uncharacterized protein</fullName>
    </submittedName>
</protein>
<dbReference type="Proteomes" id="UP000271889">
    <property type="component" value="Unassembled WGS sequence"/>
</dbReference>
<gene>
    <name evidence="1" type="ORF">CGOC_LOCUS12167</name>
</gene>
<organism evidence="1 2">
    <name type="scientific">Cylicostephanus goldi</name>
    <name type="common">Nematode worm</name>
    <dbReference type="NCBI Taxonomy" id="71465"/>
    <lineage>
        <taxon>Eukaryota</taxon>
        <taxon>Metazoa</taxon>
        <taxon>Ecdysozoa</taxon>
        <taxon>Nematoda</taxon>
        <taxon>Chromadorea</taxon>
        <taxon>Rhabditida</taxon>
        <taxon>Rhabditina</taxon>
        <taxon>Rhabditomorpha</taxon>
        <taxon>Strongyloidea</taxon>
        <taxon>Strongylidae</taxon>
        <taxon>Cylicostephanus</taxon>
    </lineage>
</organism>
<dbReference type="OrthoDB" id="786951at2759"/>
<accession>A0A3P7QLM9</accession>
<sequence>MTDEEDDYMSDNFLAMTQNVKPGIAISAEHRRMLRIESERVRARKEDLAKPKKRELGTHSQIYSYSTLLQKCDEHRESS</sequence>
<keyword evidence="2" id="KW-1185">Reference proteome</keyword>
<dbReference type="EMBL" id="UYRV01121132">
    <property type="protein sequence ID" value="VDN32642.1"/>
    <property type="molecule type" value="Genomic_DNA"/>
</dbReference>
<dbReference type="AlphaFoldDB" id="A0A3P7QLM9"/>
<proteinExistence type="predicted"/>
<evidence type="ECO:0000313" key="1">
    <source>
        <dbReference type="EMBL" id="VDN32642.1"/>
    </source>
</evidence>
<name>A0A3P7QLM9_CYLGO</name>
<reference evidence="1 2" key="1">
    <citation type="submission" date="2018-11" db="EMBL/GenBank/DDBJ databases">
        <authorList>
            <consortium name="Pathogen Informatics"/>
        </authorList>
    </citation>
    <scope>NUCLEOTIDE SEQUENCE [LARGE SCALE GENOMIC DNA]</scope>
</reference>